<dbReference type="EMBL" id="JAFBIT010000003">
    <property type="protein sequence ID" value="MCF2652856.1"/>
    <property type="molecule type" value="Genomic_DNA"/>
</dbReference>
<comment type="caution">
    <text evidence="5">The sequence shown here is derived from an EMBL/GenBank/DDBJ whole genome shotgun (WGS) entry which is preliminary data.</text>
</comment>
<evidence type="ECO:0000313" key="5">
    <source>
        <dbReference type="EMBL" id="MCF2652856.1"/>
    </source>
</evidence>
<name>A0ABS9CNY5_9FIRM</name>
<keyword evidence="3" id="KW-0804">Transcription</keyword>
<keyword evidence="1" id="KW-0805">Transcription regulation</keyword>
<evidence type="ECO:0000256" key="3">
    <source>
        <dbReference type="ARBA" id="ARBA00023163"/>
    </source>
</evidence>
<evidence type="ECO:0000256" key="2">
    <source>
        <dbReference type="ARBA" id="ARBA00023125"/>
    </source>
</evidence>
<sequence>MLFRQTTGTTINHYLTTVRMEKAKELLMDLSNKLYDVSYAVGYMNPSYFSRQFKKYTGLFPSEYREKIMAEKGR</sequence>
<evidence type="ECO:0000313" key="6">
    <source>
        <dbReference type="Proteomes" id="UP001299220"/>
    </source>
</evidence>
<dbReference type="Proteomes" id="UP001299220">
    <property type="component" value="Unassembled WGS sequence"/>
</dbReference>
<dbReference type="InterPro" id="IPR009057">
    <property type="entry name" value="Homeodomain-like_sf"/>
</dbReference>
<keyword evidence="6" id="KW-1185">Reference proteome</keyword>
<dbReference type="Pfam" id="PF12833">
    <property type="entry name" value="HTH_18"/>
    <property type="match status" value="1"/>
</dbReference>
<dbReference type="PANTHER" id="PTHR43280:SF28">
    <property type="entry name" value="HTH-TYPE TRANSCRIPTIONAL ACTIVATOR RHAS"/>
    <property type="match status" value="1"/>
</dbReference>
<reference evidence="5 6" key="1">
    <citation type="submission" date="2020-12" db="EMBL/GenBank/DDBJ databases">
        <title>Whole genome sequences of gut porcine anaerobes.</title>
        <authorList>
            <person name="Kubasova T."/>
            <person name="Jahodarova E."/>
            <person name="Rychlik I."/>
        </authorList>
    </citation>
    <scope>NUCLEOTIDE SEQUENCE [LARGE SCALE GENOMIC DNA]</scope>
    <source>
        <strain evidence="5 6">An867</strain>
    </source>
</reference>
<proteinExistence type="predicted"/>
<dbReference type="Gene3D" id="1.10.10.60">
    <property type="entry name" value="Homeodomain-like"/>
    <property type="match status" value="2"/>
</dbReference>
<organism evidence="5 6">
    <name type="scientific">Anaeromassilibacillus senegalensis</name>
    <dbReference type="NCBI Taxonomy" id="1673717"/>
    <lineage>
        <taxon>Bacteria</taxon>
        <taxon>Bacillati</taxon>
        <taxon>Bacillota</taxon>
        <taxon>Clostridia</taxon>
        <taxon>Eubacteriales</taxon>
        <taxon>Acutalibacteraceae</taxon>
        <taxon>Anaeromassilibacillus</taxon>
    </lineage>
</organism>
<gene>
    <name evidence="5" type="ORF">JQM67_09605</name>
</gene>
<dbReference type="PROSITE" id="PS01124">
    <property type="entry name" value="HTH_ARAC_FAMILY_2"/>
    <property type="match status" value="1"/>
</dbReference>
<accession>A0ABS9CNY5</accession>
<evidence type="ECO:0000259" key="4">
    <source>
        <dbReference type="PROSITE" id="PS01124"/>
    </source>
</evidence>
<feature type="domain" description="HTH araC/xylS-type" evidence="4">
    <location>
        <begin position="1"/>
        <end position="67"/>
    </location>
</feature>
<keyword evidence="2" id="KW-0238">DNA-binding</keyword>
<dbReference type="InterPro" id="IPR018060">
    <property type="entry name" value="HTH_AraC"/>
</dbReference>
<dbReference type="PANTHER" id="PTHR43280">
    <property type="entry name" value="ARAC-FAMILY TRANSCRIPTIONAL REGULATOR"/>
    <property type="match status" value="1"/>
</dbReference>
<dbReference type="SUPFAM" id="SSF46689">
    <property type="entry name" value="Homeodomain-like"/>
    <property type="match status" value="1"/>
</dbReference>
<protein>
    <submittedName>
        <fullName evidence="5">Helix-turn-helix domain-containing protein</fullName>
    </submittedName>
</protein>
<dbReference type="InterPro" id="IPR020449">
    <property type="entry name" value="Tscrpt_reg_AraC-type_HTH"/>
</dbReference>
<evidence type="ECO:0000256" key="1">
    <source>
        <dbReference type="ARBA" id="ARBA00023015"/>
    </source>
</evidence>
<dbReference type="PRINTS" id="PR00032">
    <property type="entry name" value="HTHARAC"/>
</dbReference>
<dbReference type="SMART" id="SM00342">
    <property type="entry name" value="HTH_ARAC"/>
    <property type="match status" value="1"/>
</dbReference>